<sequence>MKLEQVVLRPYALPLKQPWRAAHATLGERRGVLIGLFSQGLAGWGDCAPLPSFSGAQDRADTFAALERAAQSLRGAALDEGLAGLAAIDNAQARWAVETALRDLSARRDGLPLHRALGAAAASQVAVNAAAGPLDESCASRVAAARQNGFDIVKIKVGLADADEEARRLRALASETAIRFRLDANRAWSEAEARRFLDAVADLPIDGVEEPLAQPTLENLRRLQERCPFALAIDESLFELGPEKIFAARATRRLVLKPARIGGLAATLRLARQAAAAGMEVVITSVVDSAIGVAAAAQLAAALDPARAHGLATGPWLARDVAPPLPLRNGALVLPDGPGLGLVPSGEFAEF</sequence>
<keyword evidence="9" id="KW-1185">Reference proteome</keyword>
<dbReference type="UniPathway" id="UPA01057">
    <property type="reaction ID" value="UER00165"/>
</dbReference>
<keyword evidence="3" id="KW-0413">Isomerase</keyword>
<dbReference type="OrthoDB" id="9775441at2"/>
<dbReference type="SFLD" id="SFLDG00180">
    <property type="entry name" value="muconate_cycloisomerase"/>
    <property type="match status" value="1"/>
</dbReference>
<evidence type="ECO:0000256" key="3">
    <source>
        <dbReference type="ARBA" id="ARBA00023235"/>
    </source>
</evidence>
<dbReference type="InterPro" id="IPR036849">
    <property type="entry name" value="Enolase-like_C_sf"/>
</dbReference>
<feature type="binding site" evidence="5">
    <location>
        <position position="209"/>
    </location>
    <ligand>
        <name>Mg(2+)</name>
        <dbReference type="ChEBI" id="CHEBI:18420"/>
    </ligand>
</feature>
<feature type="binding site" evidence="5">
    <location>
        <position position="234"/>
    </location>
    <ligand>
        <name>Mg(2+)</name>
        <dbReference type="ChEBI" id="CHEBI:18420"/>
    </ligand>
</feature>
<dbReference type="InterPro" id="IPR029065">
    <property type="entry name" value="Enolase_C-like"/>
</dbReference>
<dbReference type="HAMAP" id="MF_00470">
    <property type="entry name" value="MenC_1"/>
    <property type="match status" value="1"/>
</dbReference>
<dbReference type="GO" id="GO:0009063">
    <property type="term" value="P:amino acid catabolic process"/>
    <property type="evidence" value="ECO:0007669"/>
    <property type="project" value="InterPro"/>
</dbReference>
<dbReference type="InterPro" id="IPR010196">
    <property type="entry name" value="OSB_synthase_MenC1"/>
</dbReference>
<feature type="binding site" evidence="5">
    <location>
        <position position="183"/>
    </location>
    <ligand>
        <name>Mg(2+)</name>
        <dbReference type="ChEBI" id="CHEBI:18420"/>
    </ligand>
</feature>
<keyword evidence="5" id="KW-0474">Menaquinone biosynthesis</keyword>
<evidence type="ECO:0000259" key="7">
    <source>
        <dbReference type="SMART" id="SM00922"/>
    </source>
</evidence>
<comment type="function">
    <text evidence="5">Converts 2-succinyl-6-hydroxy-2,4-cyclohexadiene-1-carboxylate (SHCHC) to 2-succinylbenzoate (OSB).</text>
</comment>
<comment type="pathway">
    <text evidence="5">Quinol/quinone metabolism; menaquinone biosynthesis.</text>
</comment>
<dbReference type="EMBL" id="FYDG01000002">
    <property type="protein sequence ID" value="SNB66579.1"/>
    <property type="molecule type" value="Genomic_DNA"/>
</dbReference>
<keyword evidence="1 5" id="KW-0479">Metal-binding</keyword>
<comment type="similarity">
    <text evidence="5">Belongs to the mandelate racemase/muconate lactonizing enzyme family. MenC type 1 subfamily.</text>
</comment>
<keyword evidence="4 5" id="KW-0456">Lyase</keyword>
<dbReference type="Pfam" id="PF02746">
    <property type="entry name" value="MR_MLE_N"/>
    <property type="match status" value="1"/>
</dbReference>
<dbReference type="SFLD" id="SFLDS00001">
    <property type="entry name" value="Enolase"/>
    <property type="match status" value="1"/>
</dbReference>
<dbReference type="SUPFAM" id="SSF54826">
    <property type="entry name" value="Enolase N-terminal domain-like"/>
    <property type="match status" value="1"/>
</dbReference>
<dbReference type="Gene3D" id="3.20.20.120">
    <property type="entry name" value="Enolase-like C-terminal domain"/>
    <property type="match status" value="1"/>
</dbReference>
<accession>A0A212R3H5</accession>
<dbReference type="Pfam" id="PF13378">
    <property type="entry name" value="MR_MLE_C"/>
    <property type="match status" value="1"/>
</dbReference>
<dbReference type="RefSeq" id="WP_088519973.1">
    <property type="nucleotide sequence ID" value="NZ_FYDG01000002.1"/>
</dbReference>
<dbReference type="PROSITE" id="PS00909">
    <property type="entry name" value="MR_MLE_2"/>
    <property type="match status" value="1"/>
</dbReference>
<feature type="active site" description="Proton acceptor" evidence="5">
    <location>
        <position position="257"/>
    </location>
</feature>
<dbReference type="Proteomes" id="UP000198418">
    <property type="component" value="Unassembled WGS sequence"/>
</dbReference>
<dbReference type="AlphaFoldDB" id="A0A212R3H5"/>
<evidence type="ECO:0000256" key="1">
    <source>
        <dbReference type="ARBA" id="ARBA00022723"/>
    </source>
</evidence>
<dbReference type="InterPro" id="IPR029017">
    <property type="entry name" value="Enolase-like_N"/>
</dbReference>
<dbReference type="SMART" id="SM00922">
    <property type="entry name" value="MR_MLE"/>
    <property type="match status" value="1"/>
</dbReference>
<dbReference type="InterPro" id="IPR013342">
    <property type="entry name" value="Mandelate_racemase_C"/>
</dbReference>
<evidence type="ECO:0000313" key="9">
    <source>
        <dbReference type="Proteomes" id="UP000198418"/>
    </source>
</evidence>
<reference evidence="9" key="1">
    <citation type="submission" date="2017-06" db="EMBL/GenBank/DDBJ databases">
        <authorList>
            <person name="Varghese N."/>
            <person name="Submissions S."/>
        </authorList>
    </citation>
    <scope>NUCLEOTIDE SEQUENCE [LARGE SCALE GENOMIC DNA]</scope>
    <source>
        <strain evidence="9">DSM 137</strain>
    </source>
</reference>
<dbReference type="SUPFAM" id="SSF51604">
    <property type="entry name" value="Enolase C-terminal domain-like"/>
    <property type="match status" value="1"/>
</dbReference>
<dbReference type="Gene3D" id="3.30.390.10">
    <property type="entry name" value="Enolase-like, N-terminal domain"/>
    <property type="match status" value="1"/>
</dbReference>
<dbReference type="GO" id="GO:0006518">
    <property type="term" value="P:peptide metabolic process"/>
    <property type="evidence" value="ECO:0007669"/>
    <property type="project" value="UniProtKB-ARBA"/>
</dbReference>
<dbReference type="UniPathway" id="UPA00079"/>
<dbReference type="InterPro" id="IPR018110">
    <property type="entry name" value="Mandel_Rmase/mucon_lact_enz_CS"/>
</dbReference>
<dbReference type="PANTHER" id="PTHR48073">
    <property type="entry name" value="O-SUCCINYLBENZOATE SYNTHASE-RELATED"/>
    <property type="match status" value="1"/>
</dbReference>
<proteinExistence type="inferred from homology"/>
<comment type="catalytic activity">
    <reaction evidence="5">
        <text>(1R,6R)-6-hydroxy-2-succinyl-cyclohexa-2,4-diene-1-carboxylate = 2-succinylbenzoate + H2O</text>
        <dbReference type="Rhea" id="RHEA:10196"/>
        <dbReference type="ChEBI" id="CHEBI:15377"/>
        <dbReference type="ChEBI" id="CHEBI:18325"/>
        <dbReference type="ChEBI" id="CHEBI:58689"/>
        <dbReference type="EC" id="4.2.1.113"/>
    </reaction>
</comment>
<keyword evidence="2 5" id="KW-0460">Magnesium</keyword>
<evidence type="ECO:0000256" key="4">
    <source>
        <dbReference type="ARBA" id="ARBA00023239"/>
    </source>
</evidence>
<dbReference type="EC" id="4.2.1.113" evidence="5 6"/>
<comment type="cofactor">
    <cofactor evidence="5">
        <name>a divalent metal cation</name>
        <dbReference type="ChEBI" id="CHEBI:60240"/>
    </cofactor>
</comment>
<dbReference type="SFLD" id="SFLDF00009">
    <property type="entry name" value="o-succinylbenzoate_synthase"/>
    <property type="match status" value="1"/>
</dbReference>
<protein>
    <recommendedName>
        <fullName evidence="5 6">o-succinylbenzoate synthase</fullName>
        <shortName evidence="5">OSB synthase</shortName>
        <shortName evidence="5">OSBS</shortName>
        <ecNumber evidence="5 6">4.2.1.113</ecNumber>
    </recommendedName>
    <alternativeName>
        <fullName evidence="5">4-(2'-carboxyphenyl)-4-oxybutyric acid synthase</fullName>
    </alternativeName>
    <alternativeName>
        <fullName evidence="5">o-succinylbenzoic acid synthase</fullName>
    </alternativeName>
</protein>
<dbReference type="GO" id="GO:0000287">
    <property type="term" value="F:magnesium ion binding"/>
    <property type="evidence" value="ECO:0007669"/>
    <property type="project" value="UniProtKB-UniRule"/>
</dbReference>
<evidence type="ECO:0000256" key="2">
    <source>
        <dbReference type="ARBA" id="ARBA00022842"/>
    </source>
</evidence>
<gene>
    <name evidence="5" type="primary">menC</name>
    <name evidence="8" type="ORF">SAMN06265338_102482</name>
</gene>
<feature type="active site" description="Proton donor" evidence="5">
    <location>
        <position position="156"/>
    </location>
</feature>
<evidence type="ECO:0000256" key="5">
    <source>
        <dbReference type="HAMAP-Rule" id="MF_00470"/>
    </source>
</evidence>
<feature type="domain" description="Mandelate racemase/muconate lactonizing enzyme C-terminal" evidence="7">
    <location>
        <begin position="135"/>
        <end position="230"/>
    </location>
</feature>
<organism evidence="8 9">
    <name type="scientific">Rhodoblastus acidophilus</name>
    <name type="common">Rhodopseudomonas acidophila</name>
    <dbReference type="NCBI Taxonomy" id="1074"/>
    <lineage>
        <taxon>Bacteria</taxon>
        <taxon>Pseudomonadati</taxon>
        <taxon>Pseudomonadota</taxon>
        <taxon>Alphaproteobacteria</taxon>
        <taxon>Hyphomicrobiales</taxon>
        <taxon>Rhodoblastaceae</taxon>
        <taxon>Rhodoblastus</taxon>
    </lineage>
</organism>
<evidence type="ECO:0000313" key="8">
    <source>
        <dbReference type="EMBL" id="SNB66579.1"/>
    </source>
</evidence>
<evidence type="ECO:0000256" key="6">
    <source>
        <dbReference type="NCBIfam" id="TIGR01927"/>
    </source>
</evidence>
<dbReference type="InterPro" id="IPR013341">
    <property type="entry name" value="Mandelate_racemase_N_dom"/>
</dbReference>
<name>A0A212R3H5_RHOAC</name>
<dbReference type="GO" id="GO:0016854">
    <property type="term" value="F:racemase and epimerase activity"/>
    <property type="evidence" value="ECO:0007669"/>
    <property type="project" value="UniProtKB-ARBA"/>
</dbReference>
<dbReference type="GO" id="GO:0043748">
    <property type="term" value="F:O-succinylbenzoate synthase activity"/>
    <property type="evidence" value="ECO:0007669"/>
    <property type="project" value="UniProtKB-EC"/>
</dbReference>
<dbReference type="PANTHER" id="PTHR48073:SF2">
    <property type="entry name" value="O-SUCCINYLBENZOATE SYNTHASE"/>
    <property type="match status" value="1"/>
</dbReference>
<dbReference type="GO" id="GO:0009234">
    <property type="term" value="P:menaquinone biosynthetic process"/>
    <property type="evidence" value="ECO:0007669"/>
    <property type="project" value="UniProtKB-UniRule"/>
</dbReference>
<comment type="pathway">
    <text evidence="5">Quinol/quinone metabolism; 1,4-dihydroxy-2-naphthoate biosynthesis; 1,4-dihydroxy-2-naphthoate from chorismate: step 4/7.</text>
</comment>
<dbReference type="NCBIfam" id="TIGR01927">
    <property type="entry name" value="menC_gam_Gplu"/>
    <property type="match status" value="1"/>
</dbReference>